<feature type="compositionally biased region" description="Low complexity" evidence="1">
    <location>
        <begin position="253"/>
        <end position="271"/>
    </location>
</feature>
<dbReference type="Proteomes" id="UP000297245">
    <property type="component" value="Unassembled WGS sequence"/>
</dbReference>
<reference evidence="3 4" key="1">
    <citation type="journal article" date="2019" name="Nat. Ecol. Evol.">
        <title>Megaphylogeny resolves global patterns of mushroom evolution.</title>
        <authorList>
            <person name="Varga T."/>
            <person name="Krizsan K."/>
            <person name="Foldi C."/>
            <person name="Dima B."/>
            <person name="Sanchez-Garcia M."/>
            <person name="Sanchez-Ramirez S."/>
            <person name="Szollosi G.J."/>
            <person name="Szarkandi J.G."/>
            <person name="Papp V."/>
            <person name="Albert L."/>
            <person name="Andreopoulos W."/>
            <person name="Angelini C."/>
            <person name="Antonin V."/>
            <person name="Barry K.W."/>
            <person name="Bougher N.L."/>
            <person name="Buchanan P."/>
            <person name="Buyck B."/>
            <person name="Bense V."/>
            <person name="Catcheside P."/>
            <person name="Chovatia M."/>
            <person name="Cooper J."/>
            <person name="Damon W."/>
            <person name="Desjardin D."/>
            <person name="Finy P."/>
            <person name="Geml J."/>
            <person name="Haridas S."/>
            <person name="Hughes K."/>
            <person name="Justo A."/>
            <person name="Karasinski D."/>
            <person name="Kautmanova I."/>
            <person name="Kiss B."/>
            <person name="Kocsube S."/>
            <person name="Kotiranta H."/>
            <person name="LaButti K.M."/>
            <person name="Lechner B.E."/>
            <person name="Liimatainen K."/>
            <person name="Lipzen A."/>
            <person name="Lukacs Z."/>
            <person name="Mihaltcheva S."/>
            <person name="Morgado L.N."/>
            <person name="Niskanen T."/>
            <person name="Noordeloos M.E."/>
            <person name="Ohm R.A."/>
            <person name="Ortiz-Santana B."/>
            <person name="Ovrebo C."/>
            <person name="Racz N."/>
            <person name="Riley R."/>
            <person name="Savchenko A."/>
            <person name="Shiryaev A."/>
            <person name="Soop K."/>
            <person name="Spirin V."/>
            <person name="Szebenyi C."/>
            <person name="Tomsovsky M."/>
            <person name="Tulloss R.E."/>
            <person name="Uehling J."/>
            <person name="Grigoriev I.V."/>
            <person name="Vagvolgyi C."/>
            <person name="Papp T."/>
            <person name="Martin F.M."/>
            <person name="Miettinen O."/>
            <person name="Hibbett D.S."/>
            <person name="Nagy L.G."/>
        </authorList>
    </citation>
    <scope>NUCLEOTIDE SEQUENCE [LARGE SCALE GENOMIC DNA]</scope>
    <source>
        <strain evidence="3 4">CBS 962.96</strain>
    </source>
</reference>
<keyword evidence="2" id="KW-0812">Transmembrane</keyword>
<feature type="transmembrane region" description="Helical" evidence="2">
    <location>
        <begin position="305"/>
        <end position="326"/>
    </location>
</feature>
<keyword evidence="2" id="KW-1133">Transmembrane helix</keyword>
<keyword evidence="2" id="KW-0472">Membrane</keyword>
<keyword evidence="4" id="KW-1185">Reference proteome</keyword>
<dbReference type="AlphaFoldDB" id="A0A4S8LUW6"/>
<feature type="region of interest" description="Disordered" evidence="1">
    <location>
        <begin position="129"/>
        <end position="299"/>
    </location>
</feature>
<evidence type="ECO:0000256" key="2">
    <source>
        <dbReference type="SAM" id="Phobius"/>
    </source>
</evidence>
<gene>
    <name evidence="3" type="ORF">K435DRAFT_903904</name>
</gene>
<feature type="compositionally biased region" description="Polar residues" evidence="1">
    <location>
        <begin position="195"/>
        <end position="214"/>
    </location>
</feature>
<sequence length="365" mass="39521">MNELKALRPTWIHLRRCGGGVDYHVQRSQLHNIHGSIAEVYKSGINTPCPTTIIHLESLFQKHQWFLAGPQRLHEEDSHGPASLPPSVGVKQEFNLAWTRNDNDPKNWHFVKKVKIFGPLSVKTLPIDIPDPNAQSGQVNAAFDAPGDPINVTPQPQDLGDKTASTDPANSNTVGSDGGNQSPPQGPSPPSTQGKEGTSTPEDKTSTPTTEVVVTQSDTNTTTDTSLSSRSTNAVSTIDAISTATADNSPGNTDETSPTSTPTLDTSTSESASLPTKYSETSPTQTDMTQDSSGRDNNVSSNKSAIIAASVVGTIIFLSLVTLCFWQHRRRRRLQAERERLMESFSFDRDAMIRRGSPNSGYDKL</sequence>
<feature type="compositionally biased region" description="Polar residues" evidence="1">
    <location>
        <begin position="272"/>
        <end position="299"/>
    </location>
</feature>
<evidence type="ECO:0000313" key="3">
    <source>
        <dbReference type="EMBL" id="THU93342.1"/>
    </source>
</evidence>
<protein>
    <submittedName>
        <fullName evidence="3">Uncharacterized protein</fullName>
    </submittedName>
</protein>
<name>A0A4S8LUW6_DENBC</name>
<dbReference type="EMBL" id="ML179251">
    <property type="protein sequence ID" value="THU93342.1"/>
    <property type="molecule type" value="Genomic_DNA"/>
</dbReference>
<accession>A0A4S8LUW6</accession>
<feature type="compositionally biased region" description="Polar residues" evidence="1">
    <location>
        <begin position="234"/>
        <end position="252"/>
    </location>
</feature>
<proteinExistence type="predicted"/>
<feature type="compositionally biased region" description="Polar residues" evidence="1">
    <location>
        <begin position="163"/>
        <end position="174"/>
    </location>
</feature>
<organism evidence="3 4">
    <name type="scientific">Dendrothele bispora (strain CBS 962.96)</name>
    <dbReference type="NCBI Taxonomy" id="1314807"/>
    <lineage>
        <taxon>Eukaryota</taxon>
        <taxon>Fungi</taxon>
        <taxon>Dikarya</taxon>
        <taxon>Basidiomycota</taxon>
        <taxon>Agaricomycotina</taxon>
        <taxon>Agaricomycetes</taxon>
        <taxon>Agaricomycetidae</taxon>
        <taxon>Agaricales</taxon>
        <taxon>Agaricales incertae sedis</taxon>
        <taxon>Dendrothele</taxon>
    </lineage>
</organism>
<evidence type="ECO:0000313" key="4">
    <source>
        <dbReference type="Proteomes" id="UP000297245"/>
    </source>
</evidence>
<feature type="compositionally biased region" description="Low complexity" evidence="1">
    <location>
        <begin position="215"/>
        <end position="233"/>
    </location>
</feature>
<evidence type="ECO:0000256" key="1">
    <source>
        <dbReference type="SAM" id="MobiDB-lite"/>
    </source>
</evidence>